<evidence type="ECO:0000256" key="2">
    <source>
        <dbReference type="SAM" id="Phobius"/>
    </source>
</evidence>
<reference evidence="5" key="2">
    <citation type="journal article" date="2017" name="Nat. Plants">
        <title>The Aegilops tauschii genome reveals multiple impacts of transposons.</title>
        <authorList>
            <person name="Zhao G."/>
            <person name="Zou C."/>
            <person name="Li K."/>
            <person name="Wang K."/>
            <person name="Li T."/>
            <person name="Gao L."/>
            <person name="Zhang X."/>
            <person name="Wang H."/>
            <person name="Yang Z."/>
            <person name="Liu X."/>
            <person name="Jiang W."/>
            <person name="Mao L."/>
            <person name="Kong X."/>
            <person name="Jiao Y."/>
            <person name="Jia J."/>
        </authorList>
    </citation>
    <scope>NUCLEOTIDE SEQUENCE [LARGE SCALE GENOMIC DNA]</scope>
    <source>
        <strain evidence="5">cv. AL8/78</strain>
    </source>
</reference>
<dbReference type="InterPro" id="IPR040115">
    <property type="entry name" value="Lnp"/>
</dbReference>
<dbReference type="InterPro" id="IPR019273">
    <property type="entry name" value="Lunapark_Znf"/>
</dbReference>
<dbReference type="Gramene" id="AET6Gv20607600.1">
    <property type="protein sequence ID" value="AET6Gv20607600.1"/>
    <property type="gene ID" value="AET6Gv20607600"/>
</dbReference>
<feature type="region of interest" description="Disordered" evidence="1">
    <location>
        <begin position="222"/>
        <end position="257"/>
    </location>
</feature>
<dbReference type="RefSeq" id="XP_020190053.1">
    <property type="nucleotide sequence ID" value="XM_020334464.4"/>
</dbReference>
<keyword evidence="5" id="KW-1185">Reference proteome</keyword>
<feature type="transmembrane region" description="Helical" evidence="2">
    <location>
        <begin position="116"/>
        <end position="136"/>
    </location>
</feature>
<dbReference type="GO" id="GO:0071782">
    <property type="term" value="C:endoplasmic reticulum tubular network"/>
    <property type="evidence" value="ECO:0007669"/>
    <property type="project" value="TreeGrafter"/>
</dbReference>
<dbReference type="OrthoDB" id="1725934at2759"/>
<feature type="region of interest" description="Disordered" evidence="1">
    <location>
        <begin position="1"/>
        <end position="30"/>
    </location>
</feature>
<reference evidence="4" key="3">
    <citation type="journal article" date="2017" name="Nature">
        <title>Genome sequence of the progenitor of the wheat D genome Aegilops tauschii.</title>
        <authorList>
            <person name="Luo M.C."/>
            <person name="Gu Y.Q."/>
            <person name="Puiu D."/>
            <person name="Wang H."/>
            <person name="Twardziok S.O."/>
            <person name="Deal K.R."/>
            <person name="Huo N."/>
            <person name="Zhu T."/>
            <person name="Wang L."/>
            <person name="Wang Y."/>
            <person name="McGuire P.E."/>
            <person name="Liu S."/>
            <person name="Long H."/>
            <person name="Ramasamy R.K."/>
            <person name="Rodriguez J.C."/>
            <person name="Van S.L."/>
            <person name="Yuan L."/>
            <person name="Wang Z."/>
            <person name="Xia Z."/>
            <person name="Xiao L."/>
            <person name="Anderson O.D."/>
            <person name="Ouyang S."/>
            <person name="Liang Y."/>
            <person name="Zimin A.V."/>
            <person name="Pertea G."/>
            <person name="Qi P."/>
            <person name="Bennetzen J.L."/>
            <person name="Dai X."/>
            <person name="Dawson M.W."/>
            <person name="Muller H.G."/>
            <person name="Kugler K."/>
            <person name="Rivarola-Duarte L."/>
            <person name="Spannagl M."/>
            <person name="Mayer K.F.X."/>
            <person name="Lu F.H."/>
            <person name="Bevan M.W."/>
            <person name="Leroy P."/>
            <person name="Li P."/>
            <person name="You F.M."/>
            <person name="Sun Q."/>
            <person name="Liu Z."/>
            <person name="Lyons E."/>
            <person name="Wicker T."/>
            <person name="Salzberg S.L."/>
            <person name="Devos K.M."/>
            <person name="Dvorak J."/>
        </authorList>
    </citation>
    <scope>NUCLEOTIDE SEQUENCE [LARGE SCALE GENOMIC DNA]</scope>
    <source>
        <strain evidence="4">cv. AL8/78</strain>
    </source>
</reference>
<evidence type="ECO:0000313" key="5">
    <source>
        <dbReference type="Proteomes" id="UP000015105"/>
    </source>
</evidence>
<dbReference type="GeneID" id="109775765"/>
<evidence type="ECO:0000313" key="4">
    <source>
        <dbReference type="EnsemblPlants" id="AET6Gv20607600.1"/>
    </source>
</evidence>
<sequence length="393" mass="42730">MASTPADGAGEPVEAKGKGKEEGEKKKAGGGVLGRMWRGLFGGREDYEKRLQYLSKEEAAVHARMRRRTQFSRRTVRNIIVLSVIAEAVAVGYAIMMTRDEDLTWQMRAIRVLPMFVLPAISSVVYSAVVNFTRMLERKDEKTLEKLRAERKAKIDELKERTNYYLTQQLIQKYDLDPAAKAAAASVLASKLGADSGLRVHLGEEPNYDAAVVMSNNAEILPSDGLRNRKQPNARGSRTGSTTAAHTSAQGVESSPALNAGLENVQPTRVVEHYQGSGASDGGWIAKIAALLVGEDPSQSYALICGNCHMHNGLARKEDYPHITYYCPHCHALNTSKNSMGQYSGSNSGPSTPVAPADVISATSSVVESELINMATVQELPKEEHAEKEVEAS</sequence>
<dbReference type="KEGG" id="ats:109775765"/>
<accession>A0A453P4P3</accession>
<reference evidence="4" key="5">
    <citation type="journal article" date="2021" name="G3 (Bethesda)">
        <title>Aegilops tauschii genome assembly Aet v5.0 features greater sequence contiguity and improved annotation.</title>
        <authorList>
            <person name="Wang L."/>
            <person name="Zhu T."/>
            <person name="Rodriguez J.C."/>
            <person name="Deal K.R."/>
            <person name="Dubcovsky J."/>
            <person name="McGuire P.E."/>
            <person name="Lux T."/>
            <person name="Spannagl M."/>
            <person name="Mayer K.F.X."/>
            <person name="Baldrich P."/>
            <person name="Meyers B.C."/>
            <person name="Huo N."/>
            <person name="Gu Y.Q."/>
            <person name="Zhou H."/>
            <person name="Devos K.M."/>
            <person name="Bennetzen J.L."/>
            <person name="Unver T."/>
            <person name="Budak H."/>
            <person name="Gulick P.J."/>
            <person name="Galiba G."/>
            <person name="Kalapos B."/>
            <person name="Nelson D.R."/>
            <person name="Li P."/>
            <person name="You F.M."/>
            <person name="Luo M.C."/>
            <person name="Dvorak J."/>
        </authorList>
    </citation>
    <scope>NUCLEOTIDE SEQUENCE [LARGE SCALE GENOMIC DNA]</scope>
    <source>
        <strain evidence="4">cv. AL8/78</strain>
    </source>
</reference>
<dbReference type="GO" id="GO:0071786">
    <property type="term" value="P:endoplasmic reticulum tubular network organization"/>
    <property type="evidence" value="ECO:0007669"/>
    <property type="project" value="InterPro"/>
</dbReference>
<protein>
    <recommendedName>
        <fullName evidence="3">Lunapark zinc ribbon domain-containing protein</fullName>
    </recommendedName>
</protein>
<keyword evidence="2" id="KW-0812">Transmembrane</keyword>
<dbReference type="Proteomes" id="UP000015105">
    <property type="component" value="Chromosome 6D"/>
</dbReference>
<organism evidence="4 5">
    <name type="scientific">Aegilops tauschii subsp. strangulata</name>
    <name type="common">Goatgrass</name>
    <dbReference type="NCBI Taxonomy" id="200361"/>
    <lineage>
        <taxon>Eukaryota</taxon>
        <taxon>Viridiplantae</taxon>
        <taxon>Streptophyta</taxon>
        <taxon>Embryophyta</taxon>
        <taxon>Tracheophyta</taxon>
        <taxon>Spermatophyta</taxon>
        <taxon>Magnoliopsida</taxon>
        <taxon>Liliopsida</taxon>
        <taxon>Poales</taxon>
        <taxon>Poaceae</taxon>
        <taxon>BOP clade</taxon>
        <taxon>Pooideae</taxon>
        <taxon>Triticodae</taxon>
        <taxon>Triticeae</taxon>
        <taxon>Triticinae</taxon>
        <taxon>Aegilops</taxon>
    </lineage>
</organism>
<reference evidence="4" key="4">
    <citation type="submission" date="2019-03" db="UniProtKB">
        <authorList>
            <consortium name="EnsemblPlants"/>
        </authorList>
    </citation>
    <scope>IDENTIFICATION</scope>
</reference>
<name>A0A453P4P3_AEGTS</name>
<feature type="compositionally biased region" description="Polar residues" evidence="1">
    <location>
        <begin position="234"/>
        <end position="257"/>
    </location>
</feature>
<dbReference type="AlphaFoldDB" id="A0A453P4P3"/>
<evidence type="ECO:0000259" key="3">
    <source>
        <dbReference type="Pfam" id="PF10058"/>
    </source>
</evidence>
<keyword evidence="2" id="KW-0472">Membrane</keyword>
<evidence type="ECO:0000256" key="1">
    <source>
        <dbReference type="SAM" id="MobiDB-lite"/>
    </source>
</evidence>
<feature type="compositionally biased region" description="Basic and acidic residues" evidence="1">
    <location>
        <begin position="13"/>
        <end position="27"/>
    </location>
</feature>
<reference evidence="5" key="1">
    <citation type="journal article" date="2014" name="Science">
        <title>Ancient hybridizations among the ancestral genomes of bread wheat.</title>
        <authorList>
            <consortium name="International Wheat Genome Sequencing Consortium,"/>
            <person name="Marcussen T."/>
            <person name="Sandve S.R."/>
            <person name="Heier L."/>
            <person name="Spannagl M."/>
            <person name="Pfeifer M."/>
            <person name="Jakobsen K.S."/>
            <person name="Wulff B.B."/>
            <person name="Steuernagel B."/>
            <person name="Mayer K.F."/>
            <person name="Olsen O.A."/>
        </authorList>
    </citation>
    <scope>NUCLEOTIDE SEQUENCE [LARGE SCALE GENOMIC DNA]</scope>
    <source>
        <strain evidence="5">cv. AL8/78</strain>
    </source>
</reference>
<dbReference type="OMA" id="CGYFNPS"/>
<dbReference type="Pfam" id="PF10058">
    <property type="entry name" value="Zn_ribbon_10"/>
    <property type="match status" value="1"/>
</dbReference>
<dbReference type="PANTHER" id="PTHR22166">
    <property type="entry name" value="ENDOPLASMIC RETICULUM JUNCTION FORMATION PROTEIN LUNAPARK"/>
    <property type="match status" value="1"/>
</dbReference>
<dbReference type="PANTHER" id="PTHR22166:SF12">
    <property type="entry name" value="ENDOPLASMIC RETICULUM JUNCTION FORMATION PROTEIN LUNAPARK"/>
    <property type="match status" value="1"/>
</dbReference>
<dbReference type="STRING" id="200361.A0A453P4P3"/>
<keyword evidence="2" id="KW-1133">Transmembrane helix</keyword>
<proteinExistence type="predicted"/>
<feature type="domain" description="Lunapark zinc ribbon" evidence="3">
    <location>
        <begin position="284"/>
        <end position="334"/>
    </location>
</feature>
<dbReference type="EnsemblPlants" id="AET6Gv20607600.1">
    <property type="protein sequence ID" value="AET6Gv20607600.1"/>
    <property type="gene ID" value="AET6Gv20607600"/>
</dbReference>
<feature type="transmembrane region" description="Helical" evidence="2">
    <location>
        <begin position="75"/>
        <end position="96"/>
    </location>
</feature>